<evidence type="ECO:0000256" key="1">
    <source>
        <dbReference type="SAM" id="MobiDB-lite"/>
    </source>
</evidence>
<organism evidence="2 3">
    <name type="scientific">Actinokineospora soli</name>
    <dbReference type="NCBI Taxonomy" id="1048753"/>
    <lineage>
        <taxon>Bacteria</taxon>
        <taxon>Bacillati</taxon>
        <taxon>Actinomycetota</taxon>
        <taxon>Actinomycetes</taxon>
        <taxon>Pseudonocardiales</taxon>
        <taxon>Pseudonocardiaceae</taxon>
        <taxon>Actinokineospora</taxon>
    </lineage>
</organism>
<evidence type="ECO:0000313" key="2">
    <source>
        <dbReference type="EMBL" id="MFC7614389.1"/>
    </source>
</evidence>
<feature type="region of interest" description="Disordered" evidence="1">
    <location>
        <begin position="14"/>
        <end position="35"/>
    </location>
</feature>
<sequence>MRCPVSLGGADPANASIHAQSKSTSRSVPSGSTMTLPCCRSPWAKPADWVRRSRSRHAAARAVSDPVSPASTRSSTCWLSVFPVTHCIRTTGHVRPLTAIASSTHWLVATSPVSPRSAKCALSAV</sequence>
<keyword evidence="3" id="KW-1185">Reference proteome</keyword>
<protein>
    <submittedName>
        <fullName evidence="2">Uncharacterized protein</fullName>
    </submittedName>
</protein>
<accession>A0ABW2TLZ2</accession>
<evidence type="ECO:0000313" key="3">
    <source>
        <dbReference type="Proteomes" id="UP001596512"/>
    </source>
</evidence>
<feature type="compositionally biased region" description="Polar residues" evidence="1">
    <location>
        <begin position="17"/>
        <end position="35"/>
    </location>
</feature>
<proteinExistence type="predicted"/>
<name>A0ABW2TLZ2_9PSEU</name>
<reference evidence="3" key="1">
    <citation type="journal article" date="2019" name="Int. J. Syst. Evol. Microbiol.">
        <title>The Global Catalogue of Microorganisms (GCM) 10K type strain sequencing project: providing services to taxonomists for standard genome sequencing and annotation.</title>
        <authorList>
            <consortium name="The Broad Institute Genomics Platform"/>
            <consortium name="The Broad Institute Genome Sequencing Center for Infectious Disease"/>
            <person name="Wu L."/>
            <person name="Ma J."/>
        </authorList>
    </citation>
    <scope>NUCLEOTIDE SEQUENCE [LARGE SCALE GENOMIC DNA]</scope>
    <source>
        <strain evidence="3">JCM 17695</strain>
    </source>
</reference>
<dbReference type="EMBL" id="JBHTEY010000004">
    <property type="protein sequence ID" value="MFC7614389.1"/>
    <property type="molecule type" value="Genomic_DNA"/>
</dbReference>
<gene>
    <name evidence="2" type="ORF">ACFQV2_13525</name>
</gene>
<comment type="caution">
    <text evidence="2">The sequence shown here is derived from an EMBL/GenBank/DDBJ whole genome shotgun (WGS) entry which is preliminary data.</text>
</comment>
<dbReference type="Proteomes" id="UP001596512">
    <property type="component" value="Unassembled WGS sequence"/>
</dbReference>